<evidence type="ECO:0000256" key="3">
    <source>
        <dbReference type="ARBA" id="ARBA00022578"/>
    </source>
</evidence>
<gene>
    <name evidence="8" type="ORF">C9I89_21810</name>
</gene>
<evidence type="ECO:0000256" key="5">
    <source>
        <dbReference type="ARBA" id="ARBA00023172"/>
    </source>
</evidence>
<dbReference type="InterPro" id="IPR001207">
    <property type="entry name" value="Transposase_mutator"/>
</dbReference>
<comment type="function">
    <text evidence="1 6">Required for the transposition of the insertion element.</text>
</comment>
<comment type="caution">
    <text evidence="8">The sequence shown here is derived from an EMBL/GenBank/DDBJ whole genome shotgun (WGS) entry which is preliminary data.</text>
</comment>
<name>A0A2T3MQL0_9GAMM</name>
<dbReference type="Proteomes" id="UP000240904">
    <property type="component" value="Unassembled WGS sequence"/>
</dbReference>
<dbReference type="GO" id="GO:0006313">
    <property type="term" value="P:DNA transposition"/>
    <property type="evidence" value="ECO:0007669"/>
    <property type="project" value="UniProtKB-UniRule"/>
</dbReference>
<dbReference type="GO" id="GO:0003677">
    <property type="term" value="F:DNA binding"/>
    <property type="evidence" value="ECO:0007669"/>
    <property type="project" value="UniProtKB-UniRule"/>
</dbReference>
<evidence type="ECO:0000256" key="4">
    <source>
        <dbReference type="ARBA" id="ARBA00023125"/>
    </source>
</evidence>
<keyword evidence="9" id="KW-1185">Reference proteome</keyword>
<reference evidence="8 9" key="1">
    <citation type="submission" date="2018-03" db="EMBL/GenBank/DDBJ databases">
        <title>Whole genome sequencing of Histamine producing bacteria.</title>
        <authorList>
            <person name="Butler K."/>
        </authorList>
    </citation>
    <scope>NUCLEOTIDE SEQUENCE [LARGE SCALE GENOMIC DNA]</scope>
    <source>
        <strain evidence="8 9">DSM 16190</strain>
    </source>
</reference>
<keyword evidence="6" id="KW-0814">Transposable element</keyword>
<feature type="region of interest" description="Disordered" evidence="7">
    <location>
        <begin position="1"/>
        <end position="64"/>
    </location>
</feature>
<dbReference type="PANTHER" id="PTHR33217:SF8">
    <property type="entry name" value="MUTATOR FAMILY TRANSPOSASE"/>
    <property type="match status" value="1"/>
</dbReference>
<comment type="similarity">
    <text evidence="2 6">Belongs to the transposase mutator family.</text>
</comment>
<sequence>MQQLTEAALKADFGQHLTDEEQPNRRNGCSRKTIKTFSGNLELDTPGDRAGSFEPQLIKKNKAA</sequence>
<evidence type="ECO:0000256" key="2">
    <source>
        <dbReference type="ARBA" id="ARBA00010961"/>
    </source>
</evidence>
<dbReference type="PANTHER" id="PTHR33217">
    <property type="entry name" value="TRANSPOSASE FOR INSERTION SEQUENCE ELEMENT IS1081"/>
    <property type="match status" value="1"/>
</dbReference>
<dbReference type="Pfam" id="PF00872">
    <property type="entry name" value="Transposase_mut"/>
    <property type="match status" value="1"/>
</dbReference>
<keyword evidence="3 6" id="KW-0815">Transposition</keyword>
<evidence type="ECO:0000256" key="6">
    <source>
        <dbReference type="RuleBase" id="RU365089"/>
    </source>
</evidence>
<keyword evidence="4 6" id="KW-0238">DNA-binding</keyword>
<evidence type="ECO:0000256" key="1">
    <source>
        <dbReference type="ARBA" id="ARBA00002190"/>
    </source>
</evidence>
<dbReference type="GO" id="GO:0004803">
    <property type="term" value="F:transposase activity"/>
    <property type="evidence" value="ECO:0007669"/>
    <property type="project" value="UniProtKB-UniRule"/>
</dbReference>
<evidence type="ECO:0000313" key="9">
    <source>
        <dbReference type="Proteomes" id="UP000240904"/>
    </source>
</evidence>
<keyword evidence="5 6" id="KW-0233">DNA recombination</keyword>
<proteinExistence type="inferred from homology"/>
<evidence type="ECO:0000256" key="7">
    <source>
        <dbReference type="SAM" id="MobiDB-lite"/>
    </source>
</evidence>
<evidence type="ECO:0000313" key="8">
    <source>
        <dbReference type="EMBL" id="PSV99436.1"/>
    </source>
</evidence>
<dbReference type="EMBL" id="PYMC01000030">
    <property type="protein sequence ID" value="PSV99436.1"/>
    <property type="molecule type" value="Genomic_DNA"/>
</dbReference>
<dbReference type="AlphaFoldDB" id="A0A2T3MQL0"/>
<protein>
    <recommendedName>
        <fullName evidence="6">Mutator family transposase</fullName>
    </recommendedName>
</protein>
<dbReference type="OrthoDB" id="5819596at2"/>
<organism evidence="8 9">
    <name type="scientific">Photobacterium lipolyticum</name>
    <dbReference type="NCBI Taxonomy" id="266810"/>
    <lineage>
        <taxon>Bacteria</taxon>
        <taxon>Pseudomonadati</taxon>
        <taxon>Pseudomonadota</taxon>
        <taxon>Gammaproteobacteria</taxon>
        <taxon>Vibrionales</taxon>
        <taxon>Vibrionaceae</taxon>
        <taxon>Photobacterium</taxon>
    </lineage>
</organism>
<accession>A0A2T3MQL0</accession>